<dbReference type="Pfam" id="PF01381">
    <property type="entry name" value="HTH_3"/>
    <property type="match status" value="1"/>
</dbReference>
<dbReference type="EMBL" id="LUXO01000033">
    <property type="protein sequence ID" value="KZV01514.1"/>
    <property type="molecule type" value="Genomic_DNA"/>
</dbReference>
<dbReference type="EMBL" id="MCOL01000001">
    <property type="protein sequence ID" value="ODO60945.1"/>
    <property type="molecule type" value="Genomic_DNA"/>
</dbReference>
<dbReference type="PROSITE" id="PS50943">
    <property type="entry name" value="HTH_CROC1"/>
    <property type="match status" value="1"/>
</dbReference>
<dbReference type="Proteomes" id="UP000076872">
    <property type="component" value="Unassembled WGS sequence"/>
</dbReference>
<dbReference type="PATRIC" id="fig|1590.153.peg.40"/>
<keyword evidence="1" id="KW-0238">DNA-binding</keyword>
<evidence type="ECO:0000313" key="6">
    <source>
        <dbReference type="EMBL" id="QQM60322.1"/>
    </source>
</evidence>
<evidence type="ECO:0000259" key="2">
    <source>
        <dbReference type="PROSITE" id="PS50943"/>
    </source>
</evidence>
<gene>
    <name evidence="6" type="ORF">JH395_11390</name>
    <name evidence="5" type="ORF">LPJSA22_00894</name>
    <name evidence="4" type="ORF">NAB2_2134</name>
    <name evidence="3" type="ORF">Nizo2260_1324</name>
</gene>
<dbReference type="EMBL" id="LUWI01000018">
    <property type="protein sequence ID" value="KZU05344.1"/>
    <property type="molecule type" value="Genomic_DNA"/>
</dbReference>
<dbReference type="AlphaFoldDB" id="A0A0G9F9H5"/>
<dbReference type="EMBL" id="CP066817">
    <property type="protein sequence ID" value="QQM60322.1"/>
    <property type="molecule type" value="Genomic_DNA"/>
</dbReference>
<accession>A0A0G9F9H5</accession>
<dbReference type="InterPro" id="IPR010982">
    <property type="entry name" value="Lambda_DNA-bd_dom_sf"/>
</dbReference>
<protein>
    <submittedName>
        <fullName evidence="3 6">Transcriptional regulator</fullName>
    </submittedName>
    <submittedName>
        <fullName evidence="4">Transcription regulator</fullName>
    </submittedName>
</protein>
<dbReference type="Gene3D" id="1.10.260.40">
    <property type="entry name" value="lambda repressor-like DNA-binding domains"/>
    <property type="match status" value="1"/>
</dbReference>
<dbReference type="SMART" id="SM00530">
    <property type="entry name" value="HTH_XRE"/>
    <property type="match status" value="1"/>
</dbReference>
<evidence type="ECO:0000313" key="10">
    <source>
        <dbReference type="Proteomes" id="UP000595466"/>
    </source>
</evidence>
<name>A0A0G9F9H5_LACPN</name>
<evidence type="ECO:0000313" key="5">
    <source>
        <dbReference type="EMBL" id="ODO60945.1"/>
    </source>
</evidence>
<organism evidence="5 9">
    <name type="scientific">Lactiplantibacillus plantarum</name>
    <name type="common">Lactobacillus plantarum</name>
    <dbReference type="NCBI Taxonomy" id="1590"/>
    <lineage>
        <taxon>Bacteria</taxon>
        <taxon>Bacillati</taxon>
        <taxon>Bacillota</taxon>
        <taxon>Bacilli</taxon>
        <taxon>Lactobacillales</taxon>
        <taxon>Lactobacillaceae</taxon>
        <taxon>Lactiplantibacillus</taxon>
    </lineage>
</organism>
<reference evidence="6 10" key="3">
    <citation type="submission" date="2020-12" db="EMBL/GenBank/DDBJ databases">
        <title>Whole genome sequencing of Lactobacillus plantarum PC518.</title>
        <authorList>
            <person name="Guo Q."/>
        </authorList>
    </citation>
    <scope>NUCLEOTIDE SEQUENCE [LARGE SCALE GENOMIC DNA]</scope>
    <source>
        <strain evidence="6 10">PC518</strain>
    </source>
</reference>
<evidence type="ECO:0000256" key="1">
    <source>
        <dbReference type="ARBA" id="ARBA00023125"/>
    </source>
</evidence>
<evidence type="ECO:0000313" key="3">
    <source>
        <dbReference type="EMBL" id="KZU05344.1"/>
    </source>
</evidence>
<dbReference type="Proteomes" id="UP000076989">
    <property type="component" value="Unassembled WGS sequence"/>
</dbReference>
<dbReference type="RefSeq" id="WP_003641165.1">
    <property type="nucleotide sequence ID" value="NZ_AP028145.1"/>
</dbReference>
<dbReference type="SUPFAM" id="SSF47413">
    <property type="entry name" value="lambda repressor-like DNA-binding domains"/>
    <property type="match status" value="1"/>
</dbReference>
<dbReference type="Proteomes" id="UP000595466">
    <property type="component" value="Chromosome"/>
</dbReference>
<dbReference type="InterPro" id="IPR001387">
    <property type="entry name" value="Cro/C1-type_HTH"/>
</dbReference>
<dbReference type="GO" id="GO:0003677">
    <property type="term" value="F:DNA binding"/>
    <property type="evidence" value="ECO:0007669"/>
    <property type="project" value="UniProtKB-KW"/>
</dbReference>
<dbReference type="PANTHER" id="PTHR46558">
    <property type="entry name" value="TRACRIPTIONAL REGULATORY PROTEIN-RELATED-RELATED"/>
    <property type="match status" value="1"/>
</dbReference>
<sequence length="122" mass="14175">MPAKTQNNFIRRLINLRDSRNWSKTEVARKLGLSSMQRYANYEYGTNEPDLNMLKQIADLYDVTTDYLLGEDSASKWIARKDTTDLKDFLTAHVDSMTYGGEALTEEERQQVRVAMAVIFWE</sequence>
<evidence type="ECO:0000313" key="7">
    <source>
        <dbReference type="Proteomes" id="UP000076872"/>
    </source>
</evidence>
<proteinExistence type="predicted"/>
<evidence type="ECO:0000313" key="9">
    <source>
        <dbReference type="Proteomes" id="UP000094892"/>
    </source>
</evidence>
<dbReference type="GeneID" id="89668455"/>
<dbReference type="OMA" id="KWSLQYT"/>
<dbReference type="PANTHER" id="PTHR46558:SF11">
    <property type="entry name" value="HTH-TYPE TRANSCRIPTIONAL REGULATOR XRE"/>
    <property type="match status" value="1"/>
</dbReference>
<dbReference type="Proteomes" id="UP000094892">
    <property type="component" value="Unassembled WGS sequence"/>
</dbReference>
<feature type="domain" description="HTH cro/C1-type" evidence="2">
    <location>
        <begin position="13"/>
        <end position="68"/>
    </location>
</feature>
<evidence type="ECO:0000313" key="4">
    <source>
        <dbReference type="EMBL" id="KZV01514.1"/>
    </source>
</evidence>
<evidence type="ECO:0000313" key="8">
    <source>
        <dbReference type="Proteomes" id="UP000076989"/>
    </source>
</evidence>
<dbReference type="CDD" id="cd00093">
    <property type="entry name" value="HTH_XRE"/>
    <property type="match status" value="1"/>
</dbReference>
<reference evidence="7 8" key="1">
    <citation type="submission" date="2016-03" db="EMBL/GenBank/DDBJ databases">
        <title>Comparative genomics of 54 Lactobacillus plantarum strains reveals genomic uncoupling from niche constraints.</title>
        <authorList>
            <person name="Martino M.E."/>
        </authorList>
    </citation>
    <scope>NUCLEOTIDE SEQUENCE [LARGE SCALE GENOMIC DNA]</scope>
    <source>
        <strain evidence="4 7">NAB2</strain>
        <strain evidence="3 8">Nizo2260</strain>
    </source>
</reference>
<reference evidence="5 9" key="2">
    <citation type="submission" date="2016-08" db="EMBL/GenBank/DDBJ databases">
        <title>Genome sequencing of Lactobacillus plantarum JSA22, isolated from fermented soybean paste.</title>
        <authorList>
            <person name="Choi H.S."/>
        </authorList>
    </citation>
    <scope>NUCLEOTIDE SEQUENCE [LARGE SCALE GENOMIC DNA]</scope>
    <source>
        <strain evidence="5 9">JSA22</strain>
    </source>
</reference>